<proteinExistence type="predicted"/>
<evidence type="ECO:0000313" key="2">
    <source>
        <dbReference type="Proteomes" id="UP000233551"/>
    </source>
</evidence>
<reference evidence="1 2" key="1">
    <citation type="submission" date="2017-11" db="EMBL/GenBank/DDBJ databases">
        <title>De-novo sequencing of pomegranate (Punica granatum L.) genome.</title>
        <authorList>
            <person name="Akparov Z."/>
            <person name="Amiraslanov A."/>
            <person name="Hajiyeva S."/>
            <person name="Abbasov M."/>
            <person name="Kaur K."/>
            <person name="Hamwieh A."/>
            <person name="Solovyev V."/>
            <person name="Salamov A."/>
            <person name="Braich B."/>
            <person name="Kosarev P."/>
            <person name="Mahmoud A."/>
            <person name="Hajiyev E."/>
            <person name="Babayeva S."/>
            <person name="Izzatullayeva V."/>
            <person name="Mammadov A."/>
            <person name="Mammadov A."/>
            <person name="Sharifova S."/>
            <person name="Ojaghi J."/>
            <person name="Eynullazada K."/>
            <person name="Bayramov B."/>
            <person name="Abdulazimova A."/>
            <person name="Shahmuradov I."/>
        </authorList>
    </citation>
    <scope>NUCLEOTIDE SEQUENCE [LARGE SCALE GENOMIC DNA]</scope>
    <source>
        <strain evidence="2">cv. AG2017</strain>
        <tissue evidence="1">Leaf</tissue>
    </source>
</reference>
<name>A0A2I0IYA6_PUNGR</name>
<gene>
    <name evidence="1" type="ORF">CRG98_030874</name>
</gene>
<keyword evidence="2" id="KW-1185">Reference proteome</keyword>
<sequence>MSSSDKKIEREGEGEEEKSIYCLGGLRRVHVHVSGVHLRRLSSRVSHGEKLSERIQCCLGHPSGASQQMEEEEIFGFPIGYFYSPDPTQMHLLIGAPFGFKNFFF</sequence>
<dbReference type="EMBL" id="PGOL01002347">
    <property type="protein sequence ID" value="PKI48733.1"/>
    <property type="molecule type" value="Genomic_DNA"/>
</dbReference>
<comment type="caution">
    <text evidence="1">The sequence shown here is derived from an EMBL/GenBank/DDBJ whole genome shotgun (WGS) entry which is preliminary data.</text>
</comment>
<dbReference type="AlphaFoldDB" id="A0A2I0IYA6"/>
<evidence type="ECO:0000313" key="1">
    <source>
        <dbReference type="EMBL" id="PKI48733.1"/>
    </source>
</evidence>
<dbReference type="Proteomes" id="UP000233551">
    <property type="component" value="Unassembled WGS sequence"/>
</dbReference>
<organism evidence="1 2">
    <name type="scientific">Punica granatum</name>
    <name type="common">Pomegranate</name>
    <dbReference type="NCBI Taxonomy" id="22663"/>
    <lineage>
        <taxon>Eukaryota</taxon>
        <taxon>Viridiplantae</taxon>
        <taxon>Streptophyta</taxon>
        <taxon>Embryophyta</taxon>
        <taxon>Tracheophyta</taxon>
        <taxon>Spermatophyta</taxon>
        <taxon>Magnoliopsida</taxon>
        <taxon>eudicotyledons</taxon>
        <taxon>Gunneridae</taxon>
        <taxon>Pentapetalae</taxon>
        <taxon>rosids</taxon>
        <taxon>malvids</taxon>
        <taxon>Myrtales</taxon>
        <taxon>Lythraceae</taxon>
        <taxon>Punica</taxon>
    </lineage>
</organism>
<protein>
    <submittedName>
        <fullName evidence="1">Uncharacterized protein</fullName>
    </submittedName>
</protein>
<accession>A0A2I0IYA6</accession>